<gene>
    <name evidence="2" type="ORF">STAS_25940</name>
</gene>
<feature type="region of interest" description="Disordered" evidence="1">
    <location>
        <begin position="1"/>
        <end position="21"/>
    </location>
</feature>
<keyword evidence="3" id="KW-1185">Reference proteome</keyword>
<evidence type="ECO:0000313" key="2">
    <source>
        <dbReference type="EMBL" id="GER48748.1"/>
    </source>
</evidence>
<sequence>MAATTLSPSSSSPHGDDDRHIPTALALPAATAVVATAARRLLPLYMCWSPNETTTLIDAYRDKWYSLRRSNLFANHWYSLRRSNLCCAAPARPRSLPSSAATRWRSSASGTA</sequence>
<dbReference type="EMBL" id="BKCP01008293">
    <property type="protein sequence ID" value="GER48748.1"/>
    <property type="molecule type" value="Genomic_DNA"/>
</dbReference>
<reference evidence="3" key="1">
    <citation type="journal article" date="2019" name="Curr. Biol.">
        <title>Genome Sequence of Striga asiatica Provides Insight into the Evolution of Plant Parasitism.</title>
        <authorList>
            <person name="Yoshida S."/>
            <person name="Kim S."/>
            <person name="Wafula E.K."/>
            <person name="Tanskanen J."/>
            <person name="Kim Y.M."/>
            <person name="Honaas L."/>
            <person name="Yang Z."/>
            <person name="Spallek T."/>
            <person name="Conn C.E."/>
            <person name="Ichihashi Y."/>
            <person name="Cheong K."/>
            <person name="Cui S."/>
            <person name="Der J.P."/>
            <person name="Gundlach H."/>
            <person name="Jiao Y."/>
            <person name="Hori C."/>
            <person name="Ishida J.K."/>
            <person name="Kasahara H."/>
            <person name="Kiba T."/>
            <person name="Kim M.S."/>
            <person name="Koo N."/>
            <person name="Laohavisit A."/>
            <person name="Lee Y.H."/>
            <person name="Lumba S."/>
            <person name="McCourt P."/>
            <person name="Mortimer J.C."/>
            <person name="Mutuku J.M."/>
            <person name="Nomura T."/>
            <person name="Sasaki-Sekimoto Y."/>
            <person name="Seto Y."/>
            <person name="Wang Y."/>
            <person name="Wakatake T."/>
            <person name="Sakakibara H."/>
            <person name="Demura T."/>
            <person name="Yamaguchi S."/>
            <person name="Yoneyama K."/>
            <person name="Manabe R.I."/>
            <person name="Nelson D.C."/>
            <person name="Schulman A.H."/>
            <person name="Timko M.P."/>
            <person name="dePamphilis C.W."/>
            <person name="Choi D."/>
            <person name="Shirasu K."/>
        </authorList>
    </citation>
    <scope>NUCLEOTIDE SEQUENCE [LARGE SCALE GENOMIC DNA]</scope>
    <source>
        <strain evidence="3">cv. UVA1</strain>
    </source>
</reference>
<name>A0A5A7QV15_STRAF</name>
<feature type="region of interest" description="Disordered" evidence="1">
    <location>
        <begin position="93"/>
        <end position="112"/>
    </location>
</feature>
<evidence type="ECO:0000256" key="1">
    <source>
        <dbReference type="SAM" id="MobiDB-lite"/>
    </source>
</evidence>
<organism evidence="2 3">
    <name type="scientific">Striga asiatica</name>
    <name type="common">Asiatic witchweed</name>
    <name type="synonym">Buchnera asiatica</name>
    <dbReference type="NCBI Taxonomy" id="4170"/>
    <lineage>
        <taxon>Eukaryota</taxon>
        <taxon>Viridiplantae</taxon>
        <taxon>Streptophyta</taxon>
        <taxon>Embryophyta</taxon>
        <taxon>Tracheophyta</taxon>
        <taxon>Spermatophyta</taxon>
        <taxon>Magnoliopsida</taxon>
        <taxon>eudicotyledons</taxon>
        <taxon>Gunneridae</taxon>
        <taxon>Pentapetalae</taxon>
        <taxon>asterids</taxon>
        <taxon>lamiids</taxon>
        <taxon>Lamiales</taxon>
        <taxon>Orobanchaceae</taxon>
        <taxon>Buchnereae</taxon>
        <taxon>Striga</taxon>
    </lineage>
</organism>
<protein>
    <submittedName>
        <fullName evidence="2">Sequence-specific DNA binding transcription factors</fullName>
    </submittedName>
</protein>
<feature type="compositionally biased region" description="Low complexity" evidence="1">
    <location>
        <begin position="98"/>
        <end position="112"/>
    </location>
</feature>
<accession>A0A5A7QV15</accession>
<comment type="caution">
    <text evidence="2">The sequence shown here is derived from an EMBL/GenBank/DDBJ whole genome shotgun (WGS) entry which is preliminary data.</text>
</comment>
<dbReference type="Proteomes" id="UP000325081">
    <property type="component" value="Unassembled WGS sequence"/>
</dbReference>
<dbReference type="OrthoDB" id="1901794at2759"/>
<evidence type="ECO:0000313" key="3">
    <source>
        <dbReference type="Proteomes" id="UP000325081"/>
    </source>
</evidence>
<dbReference type="AlphaFoldDB" id="A0A5A7QV15"/>
<proteinExistence type="predicted"/>